<reference evidence="4 5" key="1">
    <citation type="journal article" date="2024" name="Chem. Sci.">
        <title>Discovery of megapolipeptins by genome mining of a Burkholderiales bacteria collection.</title>
        <authorList>
            <person name="Paulo B.S."/>
            <person name="Recchia M.J.J."/>
            <person name="Lee S."/>
            <person name="Fergusson C.H."/>
            <person name="Romanowski S.B."/>
            <person name="Hernandez A."/>
            <person name="Krull N."/>
            <person name="Liu D.Y."/>
            <person name="Cavanagh H."/>
            <person name="Bos A."/>
            <person name="Gray C.A."/>
            <person name="Murphy B.T."/>
            <person name="Linington R.G."/>
            <person name="Eustaquio A.S."/>
        </authorList>
    </citation>
    <scope>NUCLEOTIDE SEQUENCE [LARGE SCALE GENOMIC DNA]</scope>
    <source>
        <strain evidence="4 5">RL17-338-BIC-A</strain>
    </source>
</reference>
<dbReference type="Pfam" id="PF05683">
    <property type="entry name" value="Fumerase_C"/>
    <property type="match status" value="1"/>
</dbReference>
<comment type="similarity">
    <text evidence="1">Belongs to the class-I fumarase family.</text>
</comment>
<evidence type="ECO:0000313" key="4">
    <source>
        <dbReference type="EMBL" id="MFM0637782.1"/>
    </source>
</evidence>
<dbReference type="PANTHER" id="PTHR43351:SF2">
    <property type="entry name" value="L(+)-TARTRATE DEHYDRATASE SUBUNIT BETA-RELATED"/>
    <property type="match status" value="1"/>
</dbReference>
<dbReference type="SUPFAM" id="SSF117457">
    <property type="entry name" value="FumA C-terminal domain-like"/>
    <property type="match status" value="1"/>
</dbReference>
<keyword evidence="5" id="KW-1185">Reference proteome</keyword>
<evidence type="ECO:0000256" key="1">
    <source>
        <dbReference type="ARBA" id="ARBA00008876"/>
    </source>
</evidence>
<dbReference type="PANTHER" id="PTHR43351">
    <property type="entry name" value="L(+)-TARTRATE DEHYDRATASE SUBUNIT BETA"/>
    <property type="match status" value="1"/>
</dbReference>
<keyword evidence="2" id="KW-0456">Lyase</keyword>
<evidence type="ECO:0000313" key="5">
    <source>
        <dbReference type="Proteomes" id="UP001629432"/>
    </source>
</evidence>
<proteinExistence type="inferred from homology"/>
<dbReference type="InterPro" id="IPR004647">
    <property type="entry name" value="Fe-S_hydro-lyase_TtdB-typ_cat"/>
</dbReference>
<evidence type="ECO:0000256" key="2">
    <source>
        <dbReference type="ARBA" id="ARBA00023239"/>
    </source>
</evidence>
<dbReference type="Gene3D" id="3.20.130.10">
    <property type="entry name" value="Fe-S hydro-lyase, tartrate dehydratase beta-type, catalytic domain"/>
    <property type="match status" value="1"/>
</dbReference>
<dbReference type="Proteomes" id="UP001629432">
    <property type="component" value="Unassembled WGS sequence"/>
</dbReference>
<comment type="caution">
    <text evidence="4">The sequence shown here is derived from an EMBL/GenBank/DDBJ whole genome shotgun (WGS) entry which is preliminary data.</text>
</comment>
<feature type="domain" description="Fe-S hydro-lyase tartrate dehydratase beta-type catalytic" evidence="3">
    <location>
        <begin position="7"/>
        <end position="184"/>
    </location>
</feature>
<sequence>MMSKIHDLHLPLTRESVLDLKLGDMVRLSGEITVSIGLPTHRRLAEAVSEGSPLPVDLRDGAFFHLSTYVDETVDGPVPLYLNPSTSTRYNTWMPTLIRGLGVRLVGGKGGLDEASTAAMRECGCVYLSFLGGGAHLLSRSLRRVVAMNWTEYISQFRLLTLEVEQLGPATVAIDAHGNSLYAQLHERASARMPEIVSALGHR</sequence>
<gene>
    <name evidence="4" type="ORF">PQQ63_13870</name>
</gene>
<dbReference type="EMBL" id="JAQQCF010000010">
    <property type="protein sequence ID" value="MFM0637782.1"/>
    <property type="molecule type" value="Genomic_DNA"/>
</dbReference>
<protein>
    <submittedName>
        <fullName evidence="4">Fumarate hydratase C-terminal domain-containing protein</fullName>
    </submittedName>
</protein>
<evidence type="ECO:0000259" key="3">
    <source>
        <dbReference type="Pfam" id="PF05683"/>
    </source>
</evidence>
<dbReference type="InterPro" id="IPR036660">
    <property type="entry name" value="Fe-S_hydroAse_TtdB_cat_sf"/>
</dbReference>
<organism evidence="4 5">
    <name type="scientific">Paraburkholderia metrosideri</name>
    <dbReference type="NCBI Taxonomy" id="580937"/>
    <lineage>
        <taxon>Bacteria</taxon>
        <taxon>Pseudomonadati</taxon>
        <taxon>Pseudomonadota</taxon>
        <taxon>Betaproteobacteria</taxon>
        <taxon>Burkholderiales</taxon>
        <taxon>Burkholderiaceae</taxon>
        <taxon>Paraburkholderia</taxon>
    </lineage>
</organism>
<dbReference type="RefSeq" id="WP_408336664.1">
    <property type="nucleotide sequence ID" value="NZ_JAQQCF010000010.1"/>
</dbReference>
<accession>A0ABW9DRY8</accession>
<name>A0ABW9DRY8_9BURK</name>